<protein>
    <submittedName>
        <fullName evidence="12">Uncharacterized protein</fullName>
    </submittedName>
</protein>
<dbReference type="Pfam" id="PF00067">
    <property type="entry name" value="p450"/>
    <property type="match status" value="1"/>
</dbReference>
<evidence type="ECO:0000256" key="3">
    <source>
        <dbReference type="ARBA" id="ARBA00010617"/>
    </source>
</evidence>
<keyword evidence="8" id="KW-0560">Oxidoreductase</keyword>
<sequence length="144" mass="16230">MELLTGYGLGSVAIFTVLFILLVDLMHRRQRWTSCYPPGPVPLPVLGNLLQVDFNDMPYSLYKLRQCYGDVFSLQMARRPVVVINGLKAVREVLVNCGEDTSDRPPMPVLKTWVLVSKWKAKSCMEAERGSEPELGDSEQRKTG</sequence>
<dbReference type="PANTHER" id="PTHR24289:SF1">
    <property type="entry name" value="STEROID 17-ALPHA-HYDROXYLASE_17,20 LYASE"/>
    <property type="match status" value="1"/>
</dbReference>
<evidence type="ECO:0000256" key="2">
    <source>
        <dbReference type="ARBA" id="ARBA00004586"/>
    </source>
</evidence>
<evidence type="ECO:0000256" key="8">
    <source>
        <dbReference type="ARBA" id="ARBA00023002"/>
    </source>
</evidence>
<reference evidence="12" key="3">
    <citation type="submission" date="2025-09" db="UniProtKB">
        <authorList>
            <consortium name="Ensembl"/>
        </authorList>
    </citation>
    <scope>IDENTIFICATION</scope>
</reference>
<dbReference type="Proteomes" id="UP000694547">
    <property type="component" value="Chromosome 20"/>
</dbReference>
<feature type="transmembrane region" description="Helical" evidence="11">
    <location>
        <begin position="6"/>
        <end position="23"/>
    </location>
</feature>
<reference evidence="12" key="2">
    <citation type="submission" date="2025-08" db="UniProtKB">
        <authorList>
            <consortium name="Ensembl"/>
        </authorList>
    </citation>
    <scope>IDENTIFICATION</scope>
</reference>
<dbReference type="GO" id="GO:0016705">
    <property type="term" value="F:oxidoreductase activity, acting on paired donors, with incorporation or reduction of molecular oxygen"/>
    <property type="evidence" value="ECO:0007669"/>
    <property type="project" value="InterPro"/>
</dbReference>
<dbReference type="PRINTS" id="PR00463">
    <property type="entry name" value="EP450I"/>
</dbReference>
<keyword evidence="11" id="KW-0812">Transmembrane</keyword>
<keyword evidence="5" id="KW-0479">Metal-binding</keyword>
<organism evidence="12 13">
    <name type="scientific">Peromyscus maniculatus bairdii</name>
    <name type="common">Prairie deer mouse</name>
    <dbReference type="NCBI Taxonomy" id="230844"/>
    <lineage>
        <taxon>Eukaryota</taxon>
        <taxon>Metazoa</taxon>
        <taxon>Chordata</taxon>
        <taxon>Craniata</taxon>
        <taxon>Vertebrata</taxon>
        <taxon>Euteleostomi</taxon>
        <taxon>Mammalia</taxon>
        <taxon>Eutheria</taxon>
        <taxon>Euarchontoglires</taxon>
        <taxon>Glires</taxon>
        <taxon>Rodentia</taxon>
        <taxon>Myomorpha</taxon>
        <taxon>Muroidea</taxon>
        <taxon>Cricetidae</taxon>
        <taxon>Neotominae</taxon>
        <taxon>Peromyscus</taxon>
    </lineage>
</organism>
<dbReference type="Ensembl" id="ENSPEMT00000041179.1">
    <property type="protein sequence ID" value="ENSPEMP00000029632.1"/>
    <property type="gene ID" value="ENSPEMG00000027260.1"/>
</dbReference>
<keyword evidence="6" id="KW-0256">Endoplasmic reticulum</keyword>
<evidence type="ECO:0000256" key="5">
    <source>
        <dbReference type="ARBA" id="ARBA00022723"/>
    </source>
</evidence>
<evidence type="ECO:0000256" key="11">
    <source>
        <dbReference type="SAM" id="Phobius"/>
    </source>
</evidence>
<dbReference type="GO" id="GO:0020037">
    <property type="term" value="F:heme binding"/>
    <property type="evidence" value="ECO:0007669"/>
    <property type="project" value="InterPro"/>
</dbReference>
<dbReference type="InterPro" id="IPR036396">
    <property type="entry name" value="Cyt_P450_sf"/>
</dbReference>
<evidence type="ECO:0000256" key="4">
    <source>
        <dbReference type="ARBA" id="ARBA00022617"/>
    </source>
</evidence>
<keyword evidence="9" id="KW-0408">Iron</keyword>
<keyword evidence="7" id="KW-0492">Microsome</keyword>
<accession>A0A8C8UDG0</accession>
<proteinExistence type="inferred from homology"/>
<keyword evidence="10" id="KW-0503">Monooxygenase</keyword>
<dbReference type="GeneTree" id="ENSGT00940000153331"/>
<comment type="subcellular location">
    <subcellularLocation>
        <location evidence="2">Endoplasmic reticulum membrane</location>
    </subcellularLocation>
    <subcellularLocation>
        <location evidence="1">Microsome membrane</location>
    </subcellularLocation>
</comment>
<evidence type="ECO:0000256" key="9">
    <source>
        <dbReference type="ARBA" id="ARBA00023004"/>
    </source>
</evidence>
<evidence type="ECO:0000256" key="10">
    <source>
        <dbReference type="ARBA" id="ARBA00023033"/>
    </source>
</evidence>
<dbReference type="InterPro" id="IPR001128">
    <property type="entry name" value="Cyt_P450"/>
</dbReference>
<evidence type="ECO:0000256" key="6">
    <source>
        <dbReference type="ARBA" id="ARBA00022824"/>
    </source>
</evidence>
<dbReference type="GO" id="GO:0005506">
    <property type="term" value="F:iron ion binding"/>
    <property type="evidence" value="ECO:0007669"/>
    <property type="project" value="InterPro"/>
</dbReference>
<comment type="similarity">
    <text evidence="3">Belongs to the cytochrome P450 family.</text>
</comment>
<dbReference type="Gene3D" id="1.10.630.10">
    <property type="entry name" value="Cytochrome P450"/>
    <property type="match status" value="1"/>
</dbReference>
<keyword evidence="11" id="KW-1133">Transmembrane helix</keyword>
<dbReference type="SUPFAM" id="SSF48264">
    <property type="entry name" value="Cytochrome P450"/>
    <property type="match status" value="1"/>
</dbReference>
<dbReference type="GO" id="GO:0005789">
    <property type="term" value="C:endoplasmic reticulum membrane"/>
    <property type="evidence" value="ECO:0007669"/>
    <property type="project" value="UniProtKB-SubCell"/>
</dbReference>
<dbReference type="AlphaFoldDB" id="A0A8C8UDG0"/>
<evidence type="ECO:0000313" key="12">
    <source>
        <dbReference type="Ensembl" id="ENSPEMP00000029632.1"/>
    </source>
</evidence>
<name>A0A8C8UDG0_PERMB</name>
<dbReference type="PANTHER" id="PTHR24289">
    <property type="entry name" value="STEROID 17-ALPHA-HYDROXYLASE/17,20 LYASE"/>
    <property type="match status" value="1"/>
</dbReference>
<reference evidence="12 13" key="1">
    <citation type="submission" date="2018-10" db="EMBL/GenBank/DDBJ databases">
        <title>Improved assembly of the deer mouse Peromyscus maniculatus genome.</title>
        <authorList>
            <person name="Lassance J.-M."/>
            <person name="Hoekstra H.E."/>
        </authorList>
    </citation>
    <scope>NUCLEOTIDE SEQUENCE [LARGE SCALE GENOMIC DNA]</scope>
</reference>
<keyword evidence="4" id="KW-0349">Heme</keyword>
<evidence type="ECO:0000256" key="7">
    <source>
        <dbReference type="ARBA" id="ARBA00022848"/>
    </source>
</evidence>
<evidence type="ECO:0000256" key="1">
    <source>
        <dbReference type="ARBA" id="ARBA00004524"/>
    </source>
</evidence>
<evidence type="ECO:0000313" key="13">
    <source>
        <dbReference type="Proteomes" id="UP000694547"/>
    </source>
</evidence>
<dbReference type="InterPro" id="IPR002401">
    <property type="entry name" value="Cyt_P450_E_grp-I"/>
</dbReference>
<keyword evidence="13" id="KW-1185">Reference proteome</keyword>
<keyword evidence="11" id="KW-0472">Membrane</keyword>
<dbReference type="GO" id="GO:0004497">
    <property type="term" value="F:monooxygenase activity"/>
    <property type="evidence" value="ECO:0007669"/>
    <property type="project" value="UniProtKB-KW"/>
</dbReference>